<feature type="domain" description="B12-binding" evidence="6">
    <location>
        <begin position="19"/>
        <end position="152"/>
    </location>
</feature>
<dbReference type="GO" id="GO:0005829">
    <property type="term" value="C:cytosol"/>
    <property type="evidence" value="ECO:0007669"/>
    <property type="project" value="TreeGrafter"/>
</dbReference>
<gene>
    <name evidence="8" type="ordered locus">Ppro_2479</name>
</gene>
<dbReference type="GO" id="GO:0048529">
    <property type="term" value="F:magnesium-protoporphyrin IX monomethyl ester (oxidative) cyclase activity"/>
    <property type="evidence" value="ECO:0007669"/>
    <property type="project" value="UniProtKB-EC"/>
</dbReference>
<sequence>MSNRKSILFIHPQGENWIPGQENISRIVNIMPPLGLLSLSAWLERHGHQTWVHDCYAFPGSDDRILETLREQQPDFVCFSTTTSSFLDGIRLAHRVREARPSARCVFGGVHLSALGERLLAEYPVIDFGVMGEGEETLRELVESEGKQLADIRGLIHRQKDRVVFNGYREQLVDMDSLPFPLYEKLHGFPDSYRLPIFSYPKAPNTTIITSRGCPYTCSYCDRSVFRRSYRYNSPQYMLNYLLHLRQRFNIRHVNIYDDTFTLKRQRVLDFCQLKISSGLKMTFNCAARTEQLDREMLVQLKRAGCWMISLGIETGDPQLLQRHRSYLPSQVVENPLQNIRETVLLIKECGIRVKGLFMMGLPGETGESIRQSMEYVFSLPLDDFNLSKLTPFPGAPMYRDIRNHGSFDETWELMNAANFTFIPHGFTREELEGLHLEFYRRYFSRPSTLFNYASMMWKSPDSWLRFWKDLPTFLKCTRKGKRK</sequence>
<feature type="domain" description="Radical SAM core" evidence="7">
    <location>
        <begin position="200"/>
        <end position="442"/>
    </location>
</feature>
<protein>
    <submittedName>
        <fullName evidence="8">Magnesium-protoporphyrin IX monomethyl ester (Oxidative) cyclase</fullName>
        <ecNumber evidence="8">1.14.13.81</ecNumber>
    </submittedName>
</protein>
<reference evidence="8 9" key="1">
    <citation type="submission" date="2006-10" db="EMBL/GenBank/DDBJ databases">
        <title>Complete sequence of chromosome of Pelobacter propionicus DSM 2379.</title>
        <authorList>
            <consortium name="US DOE Joint Genome Institute"/>
            <person name="Copeland A."/>
            <person name="Lucas S."/>
            <person name="Lapidus A."/>
            <person name="Barry K."/>
            <person name="Detter J.C."/>
            <person name="Glavina del Rio T."/>
            <person name="Hammon N."/>
            <person name="Israni S."/>
            <person name="Dalin E."/>
            <person name="Tice H."/>
            <person name="Pitluck S."/>
            <person name="Saunders E."/>
            <person name="Brettin T."/>
            <person name="Bruce D."/>
            <person name="Han C."/>
            <person name="Tapia R."/>
            <person name="Schmutz J."/>
            <person name="Larimer F."/>
            <person name="Land M."/>
            <person name="Hauser L."/>
            <person name="Kyrpides N."/>
            <person name="Kim E."/>
            <person name="Lovley D."/>
            <person name="Richardson P."/>
        </authorList>
    </citation>
    <scope>NUCLEOTIDE SEQUENCE [LARGE SCALE GENOMIC DNA]</scope>
    <source>
        <strain evidence="9">DSM 2379 / NBRC 103807 / OttBd1</strain>
    </source>
</reference>
<keyword evidence="8" id="KW-0560">Oxidoreductase</keyword>
<evidence type="ECO:0000259" key="6">
    <source>
        <dbReference type="PROSITE" id="PS51332"/>
    </source>
</evidence>
<dbReference type="InterPro" id="IPR023404">
    <property type="entry name" value="rSAM_horseshoe"/>
</dbReference>
<dbReference type="GO" id="GO:0031419">
    <property type="term" value="F:cobalamin binding"/>
    <property type="evidence" value="ECO:0007669"/>
    <property type="project" value="InterPro"/>
</dbReference>
<dbReference type="AlphaFoldDB" id="A1ARW4"/>
<evidence type="ECO:0000313" key="8">
    <source>
        <dbReference type="EMBL" id="ABL00085.1"/>
    </source>
</evidence>
<dbReference type="PROSITE" id="PS51918">
    <property type="entry name" value="RADICAL_SAM"/>
    <property type="match status" value="1"/>
</dbReference>
<dbReference type="SMART" id="SM00729">
    <property type="entry name" value="Elp3"/>
    <property type="match status" value="1"/>
</dbReference>
<dbReference type="RefSeq" id="WP_011736340.1">
    <property type="nucleotide sequence ID" value="NC_008609.1"/>
</dbReference>
<name>A1ARW4_PELPD</name>
<evidence type="ECO:0000256" key="4">
    <source>
        <dbReference type="ARBA" id="ARBA00023004"/>
    </source>
</evidence>
<evidence type="ECO:0000256" key="2">
    <source>
        <dbReference type="ARBA" id="ARBA00022691"/>
    </source>
</evidence>
<dbReference type="Pfam" id="PF02310">
    <property type="entry name" value="B12-binding"/>
    <property type="match status" value="1"/>
</dbReference>
<dbReference type="PANTHER" id="PTHR43409:SF16">
    <property type="entry name" value="SLR0320 PROTEIN"/>
    <property type="match status" value="1"/>
</dbReference>
<dbReference type="Gene3D" id="3.80.30.20">
    <property type="entry name" value="tm_1862 like domain"/>
    <property type="match status" value="1"/>
</dbReference>
<dbReference type="PROSITE" id="PS51332">
    <property type="entry name" value="B12_BINDING"/>
    <property type="match status" value="1"/>
</dbReference>
<evidence type="ECO:0000256" key="5">
    <source>
        <dbReference type="ARBA" id="ARBA00023014"/>
    </source>
</evidence>
<dbReference type="GO" id="GO:0046872">
    <property type="term" value="F:metal ion binding"/>
    <property type="evidence" value="ECO:0007669"/>
    <property type="project" value="UniProtKB-KW"/>
</dbReference>
<dbReference type="PANTHER" id="PTHR43409">
    <property type="entry name" value="ANAEROBIC MAGNESIUM-PROTOPORPHYRIN IX MONOMETHYL ESTER CYCLASE-RELATED"/>
    <property type="match status" value="1"/>
</dbReference>
<dbReference type="Proteomes" id="UP000006732">
    <property type="component" value="Chromosome"/>
</dbReference>
<evidence type="ECO:0000256" key="1">
    <source>
        <dbReference type="ARBA" id="ARBA00001966"/>
    </source>
</evidence>
<dbReference type="GO" id="GO:0051539">
    <property type="term" value="F:4 iron, 4 sulfur cluster binding"/>
    <property type="evidence" value="ECO:0007669"/>
    <property type="project" value="UniProtKB-KW"/>
</dbReference>
<dbReference type="InterPro" id="IPR051198">
    <property type="entry name" value="BchE-like"/>
</dbReference>
<proteinExistence type="predicted"/>
<dbReference type="EMBL" id="CP000482">
    <property type="protein sequence ID" value="ABL00085.1"/>
    <property type="molecule type" value="Genomic_DNA"/>
</dbReference>
<dbReference type="eggNOG" id="COG1032">
    <property type="taxonomic scope" value="Bacteria"/>
</dbReference>
<dbReference type="EC" id="1.14.13.81" evidence="8"/>
<keyword evidence="5" id="KW-0411">Iron-sulfur</keyword>
<dbReference type="SFLD" id="SFLDG01123">
    <property type="entry name" value="methyltransferase_(Class_B)"/>
    <property type="match status" value="1"/>
</dbReference>
<evidence type="ECO:0000313" key="9">
    <source>
        <dbReference type="Proteomes" id="UP000006732"/>
    </source>
</evidence>
<dbReference type="SFLD" id="SFLDS00029">
    <property type="entry name" value="Radical_SAM"/>
    <property type="match status" value="1"/>
</dbReference>
<organism evidence="8 9">
    <name type="scientific">Pelobacter propionicus (strain DSM 2379 / NBRC 103807 / OttBd1)</name>
    <dbReference type="NCBI Taxonomy" id="338966"/>
    <lineage>
        <taxon>Bacteria</taxon>
        <taxon>Pseudomonadati</taxon>
        <taxon>Thermodesulfobacteriota</taxon>
        <taxon>Desulfuromonadia</taxon>
        <taxon>Desulfuromonadales</taxon>
        <taxon>Desulfuromonadaceae</taxon>
        <taxon>Pelobacter</taxon>
    </lineage>
</organism>
<accession>A1ARW4</accession>
<keyword evidence="9" id="KW-1185">Reference proteome</keyword>
<dbReference type="SUPFAM" id="SSF102114">
    <property type="entry name" value="Radical SAM enzymes"/>
    <property type="match status" value="1"/>
</dbReference>
<dbReference type="SFLD" id="SFLDG01082">
    <property type="entry name" value="B12-binding_domain_containing"/>
    <property type="match status" value="1"/>
</dbReference>
<dbReference type="HOGENOM" id="CLU_021572_4_2_7"/>
<dbReference type="Pfam" id="PF04055">
    <property type="entry name" value="Radical_SAM"/>
    <property type="match status" value="1"/>
</dbReference>
<keyword evidence="3" id="KW-0479">Metal-binding</keyword>
<comment type="cofactor">
    <cofactor evidence="1">
        <name>[4Fe-4S] cluster</name>
        <dbReference type="ChEBI" id="CHEBI:49883"/>
    </cofactor>
</comment>
<dbReference type="InterPro" id="IPR006638">
    <property type="entry name" value="Elp3/MiaA/NifB-like_rSAM"/>
</dbReference>
<dbReference type="InterPro" id="IPR007197">
    <property type="entry name" value="rSAM"/>
</dbReference>
<evidence type="ECO:0000259" key="7">
    <source>
        <dbReference type="PROSITE" id="PS51918"/>
    </source>
</evidence>
<dbReference type="OrthoDB" id="9762608at2"/>
<dbReference type="STRING" id="338966.Ppro_2479"/>
<dbReference type="InterPro" id="IPR006158">
    <property type="entry name" value="Cobalamin-bd"/>
</dbReference>
<keyword evidence="4" id="KW-0408">Iron</keyword>
<dbReference type="InterPro" id="IPR058240">
    <property type="entry name" value="rSAM_sf"/>
</dbReference>
<dbReference type="CDD" id="cd02068">
    <property type="entry name" value="radical_SAM_B12_BD"/>
    <property type="match status" value="1"/>
</dbReference>
<dbReference type="CDD" id="cd01335">
    <property type="entry name" value="Radical_SAM"/>
    <property type="match status" value="1"/>
</dbReference>
<keyword evidence="2" id="KW-0949">S-adenosyl-L-methionine</keyword>
<evidence type="ECO:0000256" key="3">
    <source>
        <dbReference type="ARBA" id="ARBA00022723"/>
    </source>
</evidence>
<dbReference type="InterPro" id="IPR034466">
    <property type="entry name" value="Methyltransferase_Class_B"/>
</dbReference>
<dbReference type="Gene3D" id="3.40.50.280">
    <property type="entry name" value="Cobalamin-binding domain"/>
    <property type="match status" value="1"/>
</dbReference>
<dbReference type="KEGG" id="ppd:Ppro_2479"/>